<dbReference type="EMBL" id="BDFE01000020">
    <property type="protein sequence ID" value="GAU09860.1"/>
    <property type="molecule type" value="Genomic_DNA"/>
</dbReference>
<keyword evidence="2" id="KW-1133">Transmembrane helix</keyword>
<organism evidence="3 4">
    <name type="scientific">Desulfoplanes formicivorans</name>
    <dbReference type="NCBI Taxonomy" id="1592317"/>
    <lineage>
        <taxon>Bacteria</taxon>
        <taxon>Pseudomonadati</taxon>
        <taxon>Thermodesulfobacteriota</taxon>
        <taxon>Desulfovibrionia</taxon>
        <taxon>Desulfovibrionales</taxon>
        <taxon>Desulfoplanaceae</taxon>
        <taxon>Desulfoplanes</taxon>
    </lineage>
</organism>
<keyword evidence="4" id="KW-1185">Reference proteome</keyword>
<dbReference type="RefSeq" id="WP_176724270.1">
    <property type="nucleotide sequence ID" value="NZ_BDFE01000020.1"/>
</dbReference>
<evidence type="ECO:0000313" key="4">
    <source>
        <dbReference type="Proteomes" id="UP000095200"/>
    </source>
</evidence>
<keyword evidence="2" id="KW-0472">Membrane</keyword>
<dbReference type="AlphaFoldDB" id="A0A194AKU2"/>
<protein>
    <submittedName>
        <fullName evidence="3">Uncharacterized protein</fullName>
    </submittedName>
</protein>
<feature type="transmembrane region" description="Helical" evidence="2">
    <location>
        <begin position="34"/>
        <end position="54"/>
    </location>
</feature>
<gene>
    <name evidence="3" type="ORF">DPF_2596</name>
</gene>
<proteinExistence type="predicted"/>
<comment type="caution">
    <text evidence="3">The sequence shown here is derived from an EMBL/GenBank/DDBJ whole genome shotgun (WGS) entry which is preliminary data.</text>
</comment>
<dbReference type="Proteomes" id="UP000095200">
    <property type="component" value="Unassembled WGS sequence"/>
</dbReference>
<keyword evidence="2" id="KW-0812">Transmembrane</keyword>
<evidence type="ECO:0000256" key="2">
    <source>
        <dbReference type="SAM" id="Phobius"/>
    </source>
</evidence>
<sequence length="56" mass="6212">MSKAHCVSSNDEQTRASAPEAHIADKRLTNREQFIAGLKMITIAALFLLAIWLLES</sequence>
<feature type="region of interest" description="Disordered" evidence="1">
    <location>
        <begin position="1"/>
        <end position="21"/>
    </location>
</feature>
<evidence type="ECO:0000256" key="1">
    <source>
        <dbReference type="SAM" id="MobiDB-lite"/>
    </source>
</evidence>
<name>A0A194AKU2_9BACT</name>
<evidence type="ECO:0000313" key="3">
    <source>
        <dbReference type="EMBL" id="GAU09860.1"/>
    </source>
</evidence>
<accession>A0A194AKU2</accession>
<reference evidence="4" key="1">
    <citation type="submission" date="2016-06" db="EMBL/GenBank/DDBJ databases">
        <title>Draft genome sequence of Desulfoplanes formicivorans strain Pf12B.</title>
        <authorList>
            <person name="Watanabe M."/>
            <person name="Kojima H."/>
            <person name="Fukui M."/>
        </authorList>
    </citation>
    <scope>NUCLEOTIDE SEQUENCE [LARGE SCALE GENOMIC DNA]</scope>
    <source>
        <strain evidence="4">Pf12B</strain>
    </source>
</reference>